<evidence type="ECO:0000256" key="1">
    <source>
        <dbReference type="ARBA" id="ARBA00022618"/>
    </source>
</evidence>
<evidence type="ECO:0000256" key="2">
    <source>
        <dbReference type="ARBA" id="ARBA00022729"/>
    </source>
</evidence>
<dbReference type="InterPro" id="IPR036737">
    <property type="entry name" value="OmpA-like_sf"/>
</dbReference>
<evidence type="ECO:0000256" key="3">
    <source>
        <dbReference type="ARBA" id="ARBA00023136"/>
    </source>
</evidence>
<keyword evidence="5 8" id="KW-0998">Cell outer membrane</keyword>
<evidence type="ECO:0000256" key="4">
    <source>
        <dbReference type="ARBA" id="ARBA00023139"/>
    </source>
</evidence>
<dbReference type="EMBL" id="VDFU01000022">
    <property type="protein sequence ID" value="TNC47833.1"/>
    <property type="molecule type" value="Genomic_DNA"/>
</dbReference>
<name>A0A5C4MU01_9RHOB</name>
<keyword evidence="2 8" id="KW-0732">Signal</keyword>
<sequence>MTRWLVAALLVASVGLSACTRPDRFGGGAGGPGGAGGFGGAGGATAGLPGAGLPGVGTGTLGGAGGVGDPASPQYFSQAVGDRVFFQVDQSTLTPQAIATLDGQAQWLQSNSSYLAVIEGHADEQGTREYNVALGARRANAVREYLVSKGVPGNRIRTISYGKERPVAVCSEESCYSENRRAVTVISIGSLS</sequence>
<dbReference type="InterPro" id="IPR006665">
    <property type="entry name" value="OmpA-like"/>
</dbReference>
<dbReference type="PRINTS" id="PR01021">
    <property type="entry name" value="OMPADOMAIN"/>
</dbReference>
<evidence type="ECO:0000259" key="10">
    <source>
        <dbReference type="PROSITE" id="PS51123"/>
    </source>
</evidence>
<dbReference type="InterPro" id="IPR014169">
    <property type="entry name" value="Pal_lipo_C"/>
</dbReference>
<evidence type="ECO:0000256" key="7">
    <source>
        <dbReference type="ARBA" id="ARBA00023306"/>
    </source>
</evidence>
<evidence type="ECO:0000313" key="12">
    <source>
        <dbReference type="Proteomes" id="UP000305887"/>
    </source>
</evidence>
<comment type="subcellular location">
    <subcellularLocation>
        <location evidence="8">Cell outer membrane</location>
        <topology evidence="8">Lipid-anchor</topology>
    </subcellularLocation>
</comment>
<gene>
    <name evidence="8 11" type="primary">pal</name>
    <name evidence="11" type="ORF">FHG66_15810</name>
</gene>
<organism evidence="11 12">
    <name type="scientific">Rubellimicrobium rubrum</name>
    <dbReference type="NCBI Taxonomy" id="2585369"/>
    <lineage>
        <taxon>Bacteria</taxon>
        <taxon>Pseudomonadati</taxon>
        <taxon>Pseudomonadota</taxon>
        <taxon>Alphaproteobacteria</taxon>
        <taxon>Rhodobacterales</taxon>
        <taxon>Roseobacteraceae</taxon>
        <taxon>Rubellimicrobium</taxon>
    </lineage>
</organism>
<evidence type="ECO:0000256" key="6">
    <source>
        <dbReference type="ARBA" id="ARBA00023288"/>
    </source>
</evidence>
<dbReference type="Pfam" id="PF00691">
    <property type="entry name" value="OmpA"/>
    <property type="match status" value="1"/>
</dbReference>
<keyword evidence="4 8" id="KW-0564">Palmitate</keyword>
<comment type="similarity">
    <text evidence="8">Belongs to the Pal lipoprotein family.</text>
</comment>
<keyword evidence="3 8" id="KW-0472">Membrane</keyword>
<evidence type="ECO:0000256" key="5">
    <source>
        <dbReference type="ARBA" id="ARBA00023237"/>
    </source>
</evidence>
<feature type="chain" id="PRO_5022874688" description="Peptidoglycan-associated lipoprotein" evidence="9">
    <location>
        <begin position="19"/>
        <end position="192"/>
    </location>
</feature>
<feature type="domain" description="OmpA-like" evidence="10">
    <location>
        <begin position="74"/>
        <end position="190"/>
    </location>
</feature>
<keyword evidence="12" id="KW-1185">Reference proteome</keyword>
<dbReference type="InterPro" id="IPR006664">
    <property type="entry name" value="OMP_bac"/>
</dbReference>
<dbReference type="Gene3D" id="3.30.1330.60">
    <property type="entry name" value="OmpA-like domain"/>
    <property type="match status" value="1"/>
</dbReference>
<accession>A0A5C4MU01</accession>
<dbReference type="OrthoDB" id="9809164at2"/>
<dbReference type="InterPro" id="IPR050330">
    <property type="entry name" value="Bact_OuterMem_StrucFunc"/>
</dbReference>
<dbReference type="PANTHER" id="PTHR30329:SF21">
    <property type="entry name" value="LIPOPROTEIN YIAD-RELATED"/>
    <property type="match status" value="1"/>
</dbReference>
<dbReference type="PROSITE" id="PS01068">
    <property type="entry name" value="OMPA_1"/>
    <property type="match status" value="1"/>
</dbReference>
<keyword evidence="7 8" id="KW-0131">Cell cycle</keyword>
<feature type="signal peptide" evidence="9">
    <location>
        <begin position="1"/>
        <end position="18"/>
    </location>
</feature>
<comment type="function">
    <text evidence="8">Part of the Tol-Pal system, which plays a role in outer membrane invagination during cell division and is important for maintaining outer membrane integrity.</text>
</comment>
<dbReference type="RefSeq" id="WP_139078034.1">
    <property type="nucleotide sequence ID" value="NZ_VDFU01000022.1"/>
</dbReference>
<dbReference type="CDD" id="cd07185">
    <property type="entry name" value="OmpA_C-like"/>
    <property type="match status" value="1"/>
</dbReference>
<evidence type="ECO:0000313" key="11">
    <source>
        <dbReference type="EMBL" id="TNC47833.1"/>
    </source>
</evidence>
<dbReference type="GO" id="GO:0009279">
    <property type="term" value="C:cell outer membrane"/>
    <property type="evidence" value="ECO:0007669"/>
    <property type="project" value="UniProtKB-SubCell"/>
</dbReference>
<dbReference type="PROSITE" id="PS51257">
    <property type="entry name" value="PROKAR_LIPOPROTEIN"/>
    <property type="match status" value="1"/>
</dbReference>
<dbReference type="PROSITE" id="PS51123">
    <property type="entry name" value="OMPA_2"/>
    <property type="match status" value="1"/>
</dbReference>
<reference evidence="11 12" key="1">
    <citation type="submission" date="2019-06" db="EMBL/GenBank/DDBJ databases">
        <title>YIM 131921 draft genome.</title>
        <authorList>
            <person name="Jiang L."/>
        </authorList>
    </citation>
    <scope>NUCLEOTIDE SEQUENCE [LARGE SCALE GENOMIC DNA]</scope>
    <source>
        <strain evidence="11 12">YIM 131921</strain>
    </source>
</reference>
<dbReference type="Proteomes" id="UP000305887">
    <property type="component" value="Unassembled WGS sequence"/>
</dbReference>
<dbReference type="InterPro" id="IPR039001">
    <property type="entry name" value="Pal"/>
</dbReference>
<dbReference type="NCBIfam" id="TIGR02802">
    <property type="entry name" value="Pal_lipo"/>
    <property type="match status" value="1"/>
</dbReference>
<comment type="subunit">
    <text evidence="8">The Tol-Pal system is composed of five core proteins: the inner membrane proteins TolA, TolQ and TolR, the periplasmic protein TolB and the outer membrane protein Pal. They form a network linking the inner and outer membranes and the peptidoglycan layer.</text>
</comment>
<evidence type="ECO:0000256" key="8">
    <source>
        <dbReference type="HAMAP-Rule" id="MF_02204"/>
    </source>
</evidence>
<comment type="caution">
    <text evidence="11">The sequence shown here is derived from an EMBL/GenBank/DDBJ whole genome shotgun (WGS) entry which is preliminary data.</text>
</comment>
<protein>
    <recommendedName>
        <fullName evidence="8">Peptidoglycan-associated lipoprotein</fullName>
        <shortName evidence="8">PAL</shortName>
    </recommendedName>
</protein>
<dbReference type="PRINTS" id="PR01023">
    <property type="entry name" value="NAFLGMOTY"/>
</dbReference>
<keyword evidence="1 8" id="KW-0132">Cell division</keyword>
<evidence type="ECO:0000256" key="9">
    <source>
        <dbReference type="SAM" id="SignalP"/>
    </source>
</evidence>
<dbReference type="HAMAP" id="MF_02204">
    <property type="entry name" value="Pal"/>
    <property type="match status" value="1"/>
</dbReference>
<dbReference type="InterPro" id="IPR006690">
    <property type="entry name" value="OMPA-like_CS"/>
</dbReference>
<proteinExistence type="inferred from homology"/>
<dbReference type="AlphaFoldDB" id="A0A5C4MU01"/>
<dbReference type="GO" id="GO:0051301">
    <property type="term" value="P:cell division"/>
    <property type="evidence" value="ECO:0007669"/>
    <property type="project" value="UniProtKB-UniRule"/>
</dbReference>
<dbReference type="PANTHER" id="PTHR30329">
    <property type="entry name" value="STATOR ELEMENT OF FLAGELLAR MOTOR COMPLEX"/>
    <property type="match status" value="1"/>
</dbReference>
<keyword evidence="6 8" id="KW-0449">Lipoprotein</keyword>
<dbReference type="SUPFAM" id="SSF103088">
    <property type="entry name" value="OmpA-like"/>
    <property type="match status" value="1"/>
</dbReference>